<feature type="domain" description="Histidine kinase" evidence="7">
    <location>
        <begin position="460"/>
        <end position="684"/>
    </location>
</feature>
<protein>
    <recommendedName>
        <fullName evidence="2">histidine kinase</fullName>
        <ecNumber evidence="2">2.7.13.3</ecNumber>
    </recommendedName>
</protein>
<dbReference type="PANTHER" id="PTHR43065:SF42">
    <property type="entry name" value="TWO-COMPONENT SENSOR PPRA"/>
    <property type="match status" value="1"/>
</dbReference>
<evidence type="ECO:0000256" key="6">
    <source>
        <dbReference type="PROSITE-ProRule" id="PRU00169"/>
    </source>
</evidence>
<dbReference type="PANTHER" id="PTHR43065">
    <property type="entry name" value="SENSOR HISTIDINE KINASE"/>
    <property type="match status" value="1"/>
</dbReference>
<dbReference type="PROSITE" id="PS50113">
    <property type="entry name" value="PAC"/>
    <property type="match status" value="1"/>
</dbReference>
<dbReference type="InterPro" id="IPR004358">
    <property type="entry name" value="Sig_transdc_His_kin-like_C"/>
</dbReference>
<dbReference type="PROSITE" id="PS50109">
    <property type="entry name" value="HIS_KIN"/>
    <property type="match status" value="1"/>
</dbReference>
<dbReference type="SUPFAM" id="SSF55874">
    <property type="entry name" value="ATPase domain of HSP90 chaperone/DNA topoisomerase II/histidine kinase"/>
    <property type="match status" value="1"/>
</dbReference>
<name>A0ABX0ALY8_9GAMM</name>
<dbReference type="PRINTS" id="PR00344">
    <property type="entry name" value="BCTRLSENSOR"/>
</dbReference>
<dbReference type="SMART" id="SM00065">
    <property type="entry name" value="GAF"/>
    <property type="match status" value="1"/>
</dbReference>
<sequence>MRATVSLMLQSPVALVTLWGREGVMIYNDAYSTFAGDRHPGLLGSEVRQGWREVASFNDHVLNHVLVGNQTLSYKDMELTLNRDGQARQLWLDLDYSPVLDETGEAIGVLAIVVETTERVNAERVKAADRQRLAQLFEQAPSFMAVLRGPEHVFELTNPAYQQLIGHRQVIGQSVKDAMSDAAEQGYVQVLDEVFRTGIAYRAHGEHFAMQATPEGPVSPRVLDFVFQPIKGADQQITGIFVEGFDVTDQTFAEARRKALIDLTDVIRDQRDPDELGFVAAAILGKALGAQRVGYASIDEVRETLHVSRDWTAPGVESLAGVLELRHYGSFIDSLKADEIVSIGDVREDPRTAGSHQALEAKSARSFVNVPIVENQKLVAVLYVNVDEVRRWEDEDLSLIREFAERIRTAEQRIRGEAALIEAKETLELRVEERTAELMAMEAVLRQAQKMEAVGQLTGGLAHDFNNLLTGIAGSLELMQLRLDAGRTQDLPRYIATAQGAASRAAALTHRLLAFSRRQTLDPKPTDIKQLVNSLEELVQRTVGPGIRIETVNAAGLWPSLIDPSQLENAVLNLCINARDAMPDGGTITIETGNRWLDDRTARERQLEPGQYISLCVSDSGAGMTPEVVAKAFDPFFTTKPIGMGTGLGLSMIYGFARQSGGSVGIYSEVGQGTNVCIYLPRHNGEAEDEAFAPEHAEAPRGEEGETVLLIDDEPTIRMLVSEVLEGLGYHVIAVEDGSAGLKVINGTARIDLLVTDVGLPGGLNGRQVADAARLIRPDLKVLFITGYAENAVLSHGHLAPGMHVVTKPFALDIFANRVRDLIGPQQ</sequence>
<evidence type="ECO:0000259" key="8">
    <source>
        <dbReference type="PROSITE" id="PS50110"/>
    </source>
</evidence>
<dbReference type="InterPro" id="IPR005467">
    <property type="entry name" value="His_kinase_dom"/>
</dbReference>
<evidence type="ECO:0000259" key="9">
    <source>
        <dbReference type="PROSITE" id="PS50113"/>
    </source>
</evidence>
<organism evidence="10 11">
    <name type="scientific">Pseudoxanthomonas gei</name>
    <dbReference type="NCBI Taxonomy" id="1383030"/>
    <lineage>
        <taxon>Bacteria</taxon>
        <taxon>Pseudomonadati</taxon>
        <taxon>Pseudomonadota</taxon>
        <taxon>Gammaproteobacteria</taxon>
        <taxon>Lysobacterales</taxon>
        <taxon>Lysobacteraceae</taxon>
        <taxon>Pseudoxanthomonas</taxon>
    </lineage>
</organism>
<dbReference type="Gene3D" id="1.10.287.130">
    <property type="match status" value="1"/>
</dbReference>
<evidence type="ECO:0000256" key="3">
    <source>
        <dbReference type="ARBA" id="ARBA00022553"/>
    </source>
</evidence>
<dbReference type="EMBL" id="QOVG01000017">
    <property type="protein sequence ID" value="NDK40268.1"/>
    <property type="molecule type" value="Genomic_DNA"/>
</dbReference>
<dbReference type="Pfam" id="PF00072">
    <property type="entry name" value="Response_reg"/>
    <property type="match status" value="1"/>
</dbReference>
<dbReference type="SUPFAM" id="SSF47384">
    <property type="entry name" value="Homodimeric domain of signal transducing histidine kinase"/>
    <property type="match status" value="1"/>
</dbReference>
<dbReference type="InterPro" id="IPR035965">
    <property type="entry name" value="PAS-like_dom_sf"/>
</dbReference>
<dbReference type="Proteomes" id="UP001429354">
    <property type="component" value="Unassembled WGS sequence"/>
</dbReference>
<dbReference type="InterPro" id="IPR003594">
    <property type="entry name" value="HATPase_dom"/>
</dbReference>
<dbReference type="SUPFAM" id="SSF55781">
    <property type="entry name" value="GAF domain-like"/>
    <property type="match status" value="1"/>
</dbReference>
<evidence type="ECO:0000313" key="10">
    <source>
        <dbReference type="EMBL" id="NDK40268.1"/>
    </source>
</evidence>
<dbReference type="InterPro" id="IPR029016">
    <property type="entry name" value="GAF-like_dom_sf"/>
</dbReference>
<gene>
    <name evidence="10" type="ORF">DT603_15630</name>
</gene>
<dbReference type="CDD" id="cd18161">
    <property type="entry name" value="REC_hyHK_blue-like"/>
    <property type="match status" value="1"/>
</dbReference>
<dbReference type="Pfam" id="PF00512">
    <property type="entry name" value="HisKA"/>
    <property type="match status" value="1"/>
</dbReference>
<dbReference type="SMART" id="SM00387">
    <property type="entry name" value="HATPase_c"/>
    <property type="match status" value="1"/>
</dbReference>
<dbReference type="InterPro" id="IPR003018">
    <property type="entry name" value="GAF"/>
</dbReference>
<dbReference type="CDD" id="cd16919">
    <property type="entry name" value="HATPase_CckA-like"/>
    <property type="match status" value="1"/>
</dbReference>
<feature type="modified residue" description="4-aspartylphosphate" evidence="6">
    <location>
        <position position="757"/>
    </location>
</feature>
<dbReference type="SUPFAM" id="SSF55785">
    <property type="entry name" value="PYP-like sensor domain (PAS domain)"/>
    <property type="match status" value="1"/>
</dbReference>
<dbReference type="Pfam" id="PF01590">
    <property type="entry name" value="GAF"/>
    <property type="match status" value="1"/>
</dbReference>
<reference evidence="10 11" key="1">
    <citation type="submission" date="2018-07" db="EMBL/GenBank/DDBJ databases">
        <title>Whole genome Sequencing of Pseudoxanthomonas gei KCTC 32298 (T).</title>
        <authorList>
            <person name="Kumar S."/>
            <person name="Bansal K."/>
            <person name="Kaur A."/>
            <person name="Patil P."/>
            <person name="Sharma S."/>
            <person name="Patil P.B."/>
        </authorList>
    </citation>
    <scope>NUCLEOTIDE SEQUENCE [LARGE SCALE GENOMIC DNA]</scope>
    <source>
        <strain evidence="10 11">KCTC 32298</strain>
    </source>
</reference>
<dbReference type="InterPro" id="IPR000700">
    <property type="entry name" value="PAS-assoc_C"/>
</dbReference>
<evidence type="ECO:0000259" key="7">
    <source>
        <dbReference type="PROSITE" id="PS50109"/>
    </source>
</evidence>
<evidence type="ECO:0000256" key="4">
    <source>
        <dbReference type="ARBA" id="ARBA00022679"/>
    </source>
</evidence>
<dbReference type="SMART" id="SM00388">
    <property type="entry name" value="HisKA"/>
    <property type="match status" value="1"/>
</dbReference>
<evidence type="ECO:0000313" key="11">
    <source>
        <dbReference type="Proteomes" id="UP001429354"/>
    </source>
</evidence>
<dbReference type="InterPro" id="IPR036097">
    <property type="entry name" value="HisK_dim/P_sf"/>
</dbReference>
<comment type="catalytic activity">
    <reaction evidence="1">
        <text>ATP + protein L-histidine = ADP + protein N-phospho-L-histidine.</text>
        <dbReference type="EC" id="2.7.13.3"/>
    </reaction>
</comment>
<dbReference type="Gene3D" id="3.30.450.40">
    <property type="match status" value="1"/>
</dbReference>
<dbReference type="InterPro" id="IPR036890">
    <property type="entry name" value="HATPase_C_sf"/>
</dbReference>
<comment type="caution">
    <text evidence="10">The sequence shown here is derived from an EMBL/GenBank/DDBJ whole genome shotgun (WGS) entry which is preliminary data.</text>
</comment>
<dbReference type="Gene3D" id="3.40.50.2300">
    <property type="match status" value="1"/>
</dbReference>
<dbReference type="InterPro" id="IPR003661">
    <property type="entry name" value="HisK_dim/P_dom"/>
</dbReference>
<dbReference type="Gene3D" id="3.30.565.10">
    <property type="entry name" value="Histidine kinase-like ATPase, C-terminal domain"/>
    <property type="match status" value="1"/>
</dbReference>
<keyword evidence="4" id="KW-0808">Transferase</keyword>
<keyword evidence="11" id="KW-1185">Reference proteome</keyword>
<feature type="domain" description="Response regulatory" evidence="8">
    <location>
        <begin position="707"/>
        <end position="823"/>
    </location>
</feature>
<dbReference type="InterPro" id="IPR001789">
    <property type="entry name" value="Sig_transdc_resp-reg_receiver"/>
</dbReference>
<accession>A0ABX0ALY8</accession>
<dbReference type="PROSITE" id="PS50110">
    <property type="entry name" value="RESPONSE_REGULATORY"/>
    <property type="match status" value="1"/>
</dbReference>
<dbReference type="Gene3D" id="3.30.450.20">
    <property type="entry name" value="PAS domain"/>
    <property type="match status" value="2"/>
</dbReference>
<keyword evidence="3 6" id="KW-0597">Phosphoprotein</keyword>
<evidence type="ECO:0000256" key="5">
    <source>
        <dbReference type="ARBA" id="ARBA00022777"/>
    </source>
</evidence>
<dbReference type="SUPFAM" id="SSF52172">
    <property type="entry name" value="CheY-like"/>
    <property type="match status" value="1"/>
</dbReference>
<proteinExistence type="predicted"/>
<feature type="domain" description="PAC" evidence="9">
    <location>
        <begin position="75"/>
        <end position="128"/>
    </location>
</feature>
<dbReference type="SMART" id="SM00448">
    <property type="entry name" value="REC"/>
    <property type="match status" value="1"/>
</dbReference>
<dbReference type="InterPro" id="IPR011006">
    <property type="entry name" value="CheY-like_superfamily"/>
</dbReference>
<dbReference type="EC" id="2.7.13.3" evidence="2"/>
<dbReference type="CDD" id="cd00082">
    <property type="entry name" value="HisKA"/>
    <property type="match status" value="1"/>
</dbReference>
<keyword evidence="5" id="KW-0418">Kinase</keyword>
<evidence type="ECO:0000256" key="2">
    <source>
        <dbReference type="ARBA" id="ARBA00012438"/>
    </source>
</evidence>
<dbReference type="Pfam" id="PF02518">
    <property type="entry name" value="HATPase_c"/>
    <property type="match status" value="1"/>
</dbReference>
<evidence type="ECO:0000256" key="1">
    <source>
        <dbReference type="ARBA" id="ARBA00000085"/>
    </source>
</evidence>